<accession>A0ABY4VFQ5</accession>
<dbReference type="RefSeq" id="WP_252083685.1">
    <property type="nucleotide sequence ID" value="NZ_CP092418.1"/>
</dbReference>
<dbReference type="PROSITE" id="PS51257">
    <property type="entry name" value="PROKAR_LIPOPROTEIN"/>
    <property type="match status" value="1"/>
</dbReference>
<evidence type="ECO:0000256" key="1">
    <source>
        <dbReference type="SAM" id="SignalP"/>
    </source>
</evidence>
<dbReference type="Proteomes" id="UP001055658">
    <property type="component" value="Chromosome"/>
</dbReference>
<evidence type="ECO:0000313" key="2">
    <source>
        <dbReference type="EMBL" id="USD21287.1"/>
    </source>
</evidence>
<sequence length="92" mass="10524">MRDKLIILMSIICACFTARADEITTLESTVIGSQEQPKVLYIIPWKQADSLQRLDSSLAQNFNTVFKHQEFSELKREIQLLSAKPVIEAKNE</sequence>
<protein>
    <submittedName>
        <fullName evidence="2">Uncharacterized protein</fullName>
    </submittedName>
</protein>
<proteinExistence type="predicted"/>
<organism evidence="2 3">
    <name type="scientific">Microbulbifer variabilis</name>
    <dbReference type="NCBI Taxonomy" id="266805"/>
    <lineage>
        <taxon>Bacteria</taxon>
        <taxon>Pseudomonadati</taxon>
        <taxon>Pseudomonadota</taxon>
        <taxon>Gammaproteobacteria</taxon>
        <taxon>Cellvibrionales</taxon>
        <taxon>Microbulbiferaceae</taxon>
        <taxon>Microbulbifer</taxon>
    </lineage>
</organism>
<keyword evidence="1" id="KW-0732">Signal</keyword>
<evidence type="ECO:0000313" key="3">
    <source>
        <dbReference type="Proteomes" id="UP001055658"/>
    </source>
</evidence>
<feature type="chain" id="PRO_5046446906" evidence="1">
    <location>
        <begin position="21"/>
        <end position="92"/>
    </location>
</feature>
<gene>
    <name evidence="2" type="ORF">MJO52_19840</name>
</gene>
<reference evidence="2" key="1">
    <citation type="submission" date="2022-02" db="EMBL/GenBank/DDBJ databases">
        <title>Coral-associated bacteria.</title>
        <authorList>
            <person name="Tang K."/>
            <person name="Wang X."/>
        </authorList>
    </citation>
    <scope>NUCLEOTIDE SEQUENCE</scope>
    <source>
        <strain evidence="2">SCSIO 43006</strain>
    </source>
</reference>
<keyword evidence="3" id="KW-1185">Reference proteome</keyword>
<feature type="signal peptide" evidence="1">
    <location>
        <begin position="1"/>
        <end position="20"/>
    </location>
</feature>
<name>A0ABY4VFQ5_9GAMM</name>
<dbReference type="EMBL" id="CP092418">
    <property type="protein sequence ID" value="USD21287.1"/>
    <property type="molecule type" value="Genomic_DNA"/>
</dbReference>